<accession>A0A016ULV0</accession>
<comment type="caution">
    <text evidence="1">The sequence shown here is derived from an EMBL/GenBank/DDBJ whole genome shotgun (WGS) entry which is preliminary data.</text>
</comment>
<protein>
    <submittedName>
        <fullName evidence="1">Uncharacterized protein</fullName>
    </submittedName>
</protein>
<sequence length="83" mass="9816">MLIEKGVWPGDSDWTIRAIRHALLLQLERRISRNTWSICARRRMSSNRRACRVARMRQSESPGYTSFSVMMIHTHQQRGWSNS</sequence>
<gene>
    <name evidence="1" type="primary">Acey_s0035.g3027</name>
    <name evidence="1" type="ORF">Y032_0035g3027</name>
</gene>
<organism evidence="1 2">
    <name type="scientific">Ancylostoma ceylanicum</name>
    <dbReference type="NCBI Taxonomy" id="53326"/>
    <lineage>
        <taxon>Eukaryota</taxon>
        <taxon>Metazoa</taxon>
        <taxon>Ecdysozoa</taxon>
        <taxon>Nematoda</taxon>
        <taxon>Chromadorea</taxon>
        <taxon>Rhabditida</taxon>
        <taxon>Rhabditina</taxon>
        <taxon>Rhabditomorpha</taxon>
        <taxon>Strongyloidea</taxon>
        <taxon>Ancylostomatidae</taxon>
        <taxon>Ancylostomatinae</taxon>
        <taxon>Ancylostoma</taxon>
    </lineage>
</organism>
<name>A0A016ULV0_9BILA</name>
<proteinExistence type="predicted"/>
<dbReference type="EMBL" id="JARK01001371">
    <property type="protein sequence ID" value="EYC15886.1"/>
    <property type="molecule type" value="Genomic_DNA"/>
</dbReference>
<dbReference type="AlphaFoldDB" id="A0A016ULV0"/>
<keyword evidence="2" id="KW-1185">Reference proteome</keyword>
<dbReference type="Proteomes" id="UP000024635">
    <property type="component" value="Unassembled WGS sequence"/>
</dbReference>
<evidence type="ECO:0000313" key="2">
    <source>
        <dbReference type="Proteomes" id="UP000024635"/>
    </source>
</evidence>
<evidence type="ECO:0000313" key="1">
    <source>
        <dbReference type="EMBL" id="EYC15886.1"/>
    </source>
</evidence>
<reference evidence="2" key="1">
    <citation type="journal article" date="2015" name="Nat. Genet.">
        <title>The genome and transcriptome of the zoonotic hookworm Ancylostoma ceylanicum identify infection-specific gene families.</title>
        <authorList>
            <person name="Schwarz E.M."/>
            <person name="Hu Y."/>
            <person name="Antoshechkin I."/>
            <person name="Miller M.M."/>
            <person name="Sternberg P.W."/>
            <person name="Aroian R.V."/>
        </authorList>
    </citation>
    <scope>NUCLEOTIDE SEQUENCE</scope>
    <source>
        <strain evidence="2">HY135</strain>
    </source>
</reference>